<proteinExistence type="predicted"/>
<evidence type="ECO:0008006" key="3">
    <source>
        <dbReference type="Google" id="ProtNLM"/>
    </source>
</evidence>
<evidence type="ECO:0000313" key="1">
    <source>
        <dbReference type="EMBL" id="GLI66165.1"/>
    </source>
</evidence>
<sequence>MDVIFTTADGILHTEPISALHFPLQVAIDVPTSSVPAVRLTHSPHSYGSSNGTMSDIHIVSSSRILEVHVQAQGDCSLSYGATFRGLPCVPPNPKCADNAPPPSSSCPTAGVLRGAVQAFAARIPVSQAYPDWRVLKLCFASARGATGGLCTIYDIHLHPSICTASYDGDAVLGADLGAPVPTSASVITLDENTHGDMCIAGSEGGTILAAGETAAVSVGGNVRTTGAAPVTMAMAETAEKTDPGVVEEPHAISCIGSKQVPNPTVTGSGSGIGVSCSSTALGLPSSSSSSSLFAPPAFVASTGSAPAAASASVSAAVEGVSVRAGGGPGRGHHVAVPARAAAPVGSQMQQLRELLYRAAASVPPPPPPPPPPP</sequence>
<protein>
    <recommendedName>
        <fullName evidence="3">Pherophorin domain-containing protein</fullName>
    </recommendedName>
</protein>
<comment type="caution">
    <text evidence="1">The sequence shown here is derived from an EMBL/GenBank/DDBJ whole genome shotgun (WGS) entry which is preliminary data.</text>
</comment>
<organism evidence="1 2">
    <name type="scientific">Volvox africanus</name>
    <dbReference type="NCBI Taxonomy" id="51714"/>
    <lineage>
        <taxon>Eukaryota</taxon>
        <taxon>Viridiplantae</taxon>
        <taxon>Chlorophyta</taxon>
        <taxon>core chlorophytes</taxon>
        <taxon>Chlorophyceae</taxon>
        <taxon>CS clade</taxon>
        <taxon>Chlamydomonadales</taxon>
        <taxon>Volvocaceae</taxon>
        <taxon>Volvox</taxon>
    </lineage>
</organism>
<accession>A0ABQ5S8A8</accession>
<gene>
    <name evidence="1" type="ORF">VaNZ11_009927</name>
</gene>
<evidence type="ECO:0000313" key="2">
    <source>
        <dbReference type="Proteomes" id="UP001165090"/>
    </source>
</evidence>
<dbReference type="EMBL" id="BSDZ01000028">
    <property type="protein sequence ID" value="GLI66165.1"/>
    <property type="molecule type" value="Genomic_DNA"/>
</dbReference>
<keyword evidence="2" id="KW-1185">Reference proteome</keyword>
<name>A0ABQ5S8A8_9CHLO</name>
<feature type="non-terminal residue" evidence="1">
    <location>
        <position position="374"/>
    </location>
</feature>
<dbReference type="Proteomes" id="UP001165090">
    <property type="component" value="Unassembled WGS sequence"/>
</dbReference>
<reference evidence="1 2" key="1">
    <citation type="journal article" date="2023" name="IScience">
        <title>Expanded male sex-determining region conserved during the evolution of homothallism in the green alga Volvox.</title>
        <authorList>
            <person name="Yamamoto K."/>
            <person name="Matsuzaki R."/>
            <person name="Mahakham W."/>
            <person name="Heman W."/>
            <person name="Sekimoto H."/>
            <person name="Kawachi M."/>
            <person name="Minakuchi Y."/>
            <person name="Toyoda A."/>
            <person name="Nozaki H."/>
        </authorList>
    </citation>
    <scope>NUCLEOTIDE SEQUENCE [LARGE SCALE GENOMIC DNA]</scope>
    <source>
        <strain evidence="1 2">NIES-4468</strain>
    </source>
</reference>